<reference evidence="1 2" key="1">
    <citation type="journal article" date="2015" name="Sci. Rep.">
        <title>The power of single molecule real-time sequencing technology in the de novo assembly of a eukaryotic genome.</title>
        <authorList>
            <person name="Sakai H."/>
            <person name="Naito K."/>
            <person name="Ogiso-Tanaka E."/>
            <person name="Takahashi Y."/>
            <person name="Iseki K."/>
            <person name="Muto C."/>
            <person name="Satou K."/>
            <person name="Teruya K."/>
            <person name="Shiroma A."/>
            <person name="Shimoji M."/>
            <person name="Hirano T."/>
            <person name="Itoh T."/>
            <person name="Kaga A."/>
            <person name="Tomooka N."/>
        </authorList>
    </citation>
    <scope>NUCLEOTIDE SEQUENCE [LARGE SCALE GENOMIC DNA]</scope>
    <source>
        <strain evidence="2">cv. Shumari</strain>
    </source>
</reference>
<evidence type="ECO:0000313" key="2">
    <source>
        <dbReference type="Proteomes" id="UP000291084"/>
    </source>
</evidence>
<feature type="non-terminal residue" evidence="1">
    <location>
        <position position="77"/>
    </location>
</feature>
<protein>
    <submittedName>
        <fullName evidence="1">Uncharacterized protein</fullName>
    </submittedName>
</protein>
<accession>A0A0S3S809</accession>
<dbReference type="AlphaFoldDB" id="A0A0S3S809"/>
<dbReference type="EMBL" id="AP015038">
    <property type="protein sequence ID" value="BAT88949.1"/>
    <property type="molecule type" value="Genomic_DNA"/>
</dbReference>
<sequence length="77" mass="8472">MISPLHACIRHSDSQQFEGSPSTFNLRARLRGVAGSESALESPTDAFKTIAVITRTVRTKGMPDKAISFSRKQGEFF</sequence>
<organism evidence="1 2">
    <name type="scientific">Vigna angularis var. angularis</name>
    <dbReference type="NCBI Taxonomy" id="157739"/>
    <lineage>
        <taxon>Eukaryota</taxon>
        <taxon>Viridiplantae</taxon>
        <taxon>Streptophyta</taxon>
        <taxon>Embryophyta</taxon>
        <taxon>Tracheophyta</taxon>
        <taxon>Spermatophyta</taxon>
        <taxon>Magnoliopsida</taxon>
        <taxon>eudicotyledons</taxon>
        <taxon>Gunneridae</taxon>
        <taxon>Pentapetalae</taxon>
        <taxon>rosids</taxon>
        <taxon>fabids</taxon>
        <taxon>Fabales</taxon>
        <taxon>Fabaceae</taxon>
        <taxon>Papilionoideae</taxon>
        <taxon>50 kb inversion clade</taxon>
        <taxon>NPAAA clade</taxon>
        <taxon>indigoferoid/millettioid clade</taxon>
        <taxon>Phaseoleae</taxon>
        <taxon>Vigna</taxon>
    </lineage>
</organism>
<dbReference type="Proteomes" id="UP000291084">
    <property type="component" value="Chromosome 5"/>
</dbReference>
<gene>
    <name evidence="1" type="primary">Vigan.05G259900</name>
    <name evidence="1" type="ORF">VIGAN_05259900</name>
</gene>
<proteinExistence type="predicted"/>
<keyword evidence="2" id="KW-1185">Reference proteome</keyword>
<evidence type="ECO:0000313" key="1">
    <source>
        <dbReference type="EMBL" id="BAT88949.1"/>
    </source>
</evidence>
<name>A0A0S3S809_PHAAN</name>